<protein>
    <submittedName>
        <fullName evidence="1">Uncharacterized protein</fullName>
    </submittedName>
</protein>
<name>A0A8K1D8U4_9PASS</name>
<accession>A0A8K1D8U4</accession>
<dbReference type="Proteomes" id="UP000796761">
    <property type="component" value="Unassembled WGS sequence"/>
</dbReference>
<dbReference type="AlphaFoldDB" id="A0A8K1D8U4"/>
<reference evidence="1" key="1">
    <citation type="submission" date="2019-04" db="EMBL/GenBank/DDBJ databases">
        <title>Genome assembly of Zosterops borbonicus 15179.</title>
        <authorList>
            <person name="Leroy T."/>
            <person name="Anselmetti Y."/>
            <person name="Tilak M.-K."/>
            <person name="Nabholz B."/>
        </authorList>
    </citation>
    <scope>NUCLEOTIDE SEQUENCE</scope>
    <source>
        <strain evidence="1">HGM_15179</strain>
        <tissue evidence="1">Muscle</tissue>
    </source>
</reference>
<evidence type="ECO:0000313" key="1">
    <source>
        <dbReference type="EMBL" id="TRZ07082.1"/>
    </source>
</evidence>
<sequence>MSQILSECLSIQRSLSLKGIGEKQSSLSWNLAQLSNLCKFDKVLCMLPSLELVVAEVTWTLWYGKSFEVSERVTRELLS</sequence>
<organism evidence="1 2">
    <name type="scientific">Zosterops borbonicus</name>
    <dbReference type="NCBI Taxonomy" id="364589"/>
    <lineage>
        <taxon>Eukaryota</taxon>
        <taxon>Metazoa</taxon>
        <taxon>Chordata</taxon>
        <taxon>Craniata</taxon>
        <taxon>Vertebrata</taxon>
        <taxon>Euteleostomi</taxon>
        <taxon>Archelosauria</taxon>
        <taxon>Archosauria</taxon>
        <taxon>Dinosauria</taxon>
        <taxon>Saurischia</taxon>
        <taxon>Theropoda</taxon>
        <taxon>Coelurosauria</taxon>
        <taxon>Aves</taxon>
        <taxon>Neognathae</taxon>
        <taxon>Neoaves</taxon>
        <taxon>Telluraves</taxon>
        <taxon>Australaves</taxon>
        <taxon>Passeriformes</taxon>
        <taxon>Sylvioidea</taxon>
        <taxon>Zosteropidae</taxon>
        <taxon>Zosterops</taxon>
    </lineage>
</organism>
<comment type="caution">
    <text evidence="1">The sequence shown here is derived from an EMBL/GenBank/DDBJ whole genome shotgun (WGS) entry which is preliminary data.</text>
</comment>
<gene>
    <name evidence="1" type="ORF">HGM15179_020024</name>
</gene>
<dbReference type="EMBL" id="SWJQ01001981">
    <property type="protein sequence ID" value="TRZ07082.1"/>
    <property type="molecule type" value="Genomic_DNA"/>
</dbReference>
<evidence type="ECO:0000313" key="2">
    <source>
        <dbReference type="Proteomes" id="UP000796761"/>
    </source>
</evidence>
<proteinExistence type="predicted"/>
<keyword evidence="2" id="KW-1185">Reference proteome</keyword>